<evidence type="ECO:0000313" key="7">
    <source>
        <dbReference type="EMBL" id="MFH8550717.1"/>
    </source>
</evidence>
<evidence type="ECO:0000256" key="1">
    <source>
        <dbReference type="ARBA" id="ARBA00005854"/>
    </source>
</evidence>
<dbReference type="Gene3D" id="3.40.50.720">
    <property type="entry name" value="NAD(P)-binding Rossmann-like Domain"/>
    <property type="match status" value="2"/>
</dbReference>
<dbReference type="Proteomes" id="UP001610818">
    <property type="component" value="Unassembled WGS sequence"/>
</dbReference>
<feature type="domain" description="D-isomer specific 2-hydroxyacid dehydrogenase catalytic" evidence="5">
    <location>
        <begin position="41"/>
        <end position="316"/>
    </location>
</feature>
<name>A0ABW7R0E1_9ACTN</name>
<dbReference type="RefSeq" id="WP_397717310.1">
    <property type="nucleotide sequence ID" value="NZ_JBIRGN010000008.1"/>
</dbReference>
<keyword evidence="2 4" id="KW-0560">Oxidoreductase</keyword>
<dbReference type="InterPro" id="IPR006139">
    <property type="entry name" value="D-isomer_2_OHA_DH_cat_dom"/>
</dbReference>
<evidence type="ECO:0000256" key="4">
    <source>
        <dbReference type="RuleBase" id="RU003719"/>
    </source>
</evidence>
<dbReference type="Pfam" id="PF00389">
    <property type="entry name" value="2-Hacid_dh"/>
    <property type="match status" value="1"/>
</dbReference>
<dbReference type="PANTHER" id="PTHR42789">
    <property type="entry name" value="D-ISOMER SPECIFIC 2-HYDROXYACID DEHYDROGENASE FAMILY PROTEIN (AFU_ORTHOLOGUE AFUA_6G10090)"/>
    <property type="match status" value="1"/>
</dbReference>
<gene>
    <name evidence="7" type="ORF">ACH4F9_37580</name>
</gene>
<dbReference type="SUPFAM" id="SSF52283">
    <property type="entry name" value="Formate/glycerate dehydrogenase catalytic domain-like"/>
    <property type="match status" value="1"/>
</dbReference>
<dbReference type="InterPro" id="IPR006140">
    <property type="entry name" value="D-isomer_DH_NAD-bd"/>
</dbReference>
<dbReference type="CDD" id="cd12169">
    <property type="entry name" value="PGDH_like_1"/>
    <property type="match status" value="1"/>
</dbReference>
<dbReference type="InterPro" id="IPR050857">
    <property type="entry name" value="D-2-hydroxyacid_DH"/>
</dbReference>
<keyword evidence="3" id="KW-0520">NAD</keyword>
<evidence type="ECO:0000259" key="6">
    <source>
        <dbReference type="Pfam" id="PF02826"/>
    </source>
</evidence>
<evidence type="ECO:0000259" key="5">
    <source>
        <dbReference type="Pfam" id="PF00389"/>
    </source>
</evidence>
<sequence length="321" mass="34046">MPEIRRVAILDDYQHTAHRYADWGSLPEGTHLAYFSQHLGSAEEVVAALEPFDVVVAMRERTPFPGEVLDRLPNLRLLVTTGPANAAIDTAAAAQLGIVVSGTRAAGLTSTAELTWGLLHALTRSLPAEDRNLREGAWQTTVGRDLHGARLGVIGLGTVGSQVARVGVAFGMDVVAWSSHLDTGHAAALGVTPVSKRELLTTSDVVTLHVRLSPRTTGLIGGDELALMRPDALLINTSRAPVVDERALLAALYAGTLGGAALDVHFTEPLPIDSPWRGAPRTVLTPHLGYVTAGAYETFYRDALADILAYAAGKPVRVLTP</sequence>
<dbReference type="InterPro" id="IPR036291">
    <property type="entry name" value="NAD(P)-bd_dom_sf"/>
</dbReference>
<organism evidence="7 8">
    <name type="scientific">Streptomyces longisporoflavus</name>
    <dbReference type="NCBI Taxonomy" id="28044"/>
    <lineage>
        <taxon>Bacteria</taxon>
        <taxon>Bacillati</taxon>
        <taxon>Actinomycetota</taxon>
        <taxon>Actinomycetes</taxon>
        <taxon>Kitasatosporales</taxon>
        <taxon>Streptomycetaceae</taxon>
        <taxon>Streptomyces</taxon>
    </lineage>
</organism>
<reference evidence="7 8" key="1">
    <citation type="submission" date="2024-10" db="EMBL/GenBank/DDBJ databases">
        <title>The Natural Products Discovery Center: Release of the First 8490 Sequenced Strains for Exploring Actinobacteria Biosynthetic Diversity.</title>
        <authorList>
            <person name="Kalkreuter E."/>
            <person name="Kautsar S.A."/>
            <person name="Yang D."/>
            <person name="Bader C.D."/>
            <person name="Teijaro C.N."/>
            <person name="Fluegel L."/>
            <person name="Davis C.M."/>
            <person name="Simpson J.R."/>
            <person name="Lauterbach L."/>
            <person name="Steele A.D."/>
            <person name="Gui C."/>
            <person name="Meng S."/>
            <person name="Li G."/>
            <person name="Viehrig K."/>
            <person name="Ye F."/>
            <person name="Su P."/>
            <person name="Kiefer A.F."/>
            <person name="Nichols A."/>
            <person name="Cepeda A.J."/>
            <person name="Yan W."/>
            <person name="Fan B."/>
            <person name="Jiang Y."/>
            <person name="Adhikari A."/>
            <person name="Zheng C.-J."/>
            <person name="Schuster L."/>
            <person name="Cowan T.M."/>
            <person name="Smanski M.J."/>
            <person name="Chevrette M.G."/>
            <person name="De Carvalho L.P.S."/>
            <person name="Shen B."/>
        </authorList>
    </citation>
    <scope>NUCLEOTIDE SEQUENCE [LARGE SCALE GENOMIC DNA]</scope>
    <source>
        <strain evidence="7 8">NPDC017990</strain>
    </source>
</reference>
<evidence type="ECO:0000256" key="2">
    <source>
        <dbReference type="ARBA" id="ARBA00023002"/>
    </source>
</evidence>
<proteinExistence type="inferred from homology"/>
<feature type="domain" description="D-isomer specific 2-hydroxyacid dehydrogenase NAD-binding" evidence="6">
    <location>
        <begin position="117"/>
        <end position="289"/>
    </location>
</feature>
<keyword evidence="8" id="KW-1185">Reference proteome</keyword>
<dbReference type="Pfam" id="PF02826">
    <property type="entry name" value="2-Hacid_dh_C"/>
    <property type="match status" value="1"/>
</dbReference>
<comment type="similarity">
    <text evidence="1 4">Belongs to the D-isomer specific 2-hydroxyacid dehydrogenase family.</text>
</comment>
<evidence type="ECO:0000313" key="8">
    <source>
        <dbReference type="Proteomes" id="UP001610818"/>
    </source>
</evidence>
<protein>
    <submittedName>
        <fullName evidence="7">D-2-hydroxyacid dehydrogenase family protein</fullName>
    </submittedName>
</protein>
<accession>A0ABW7R0E1</accession>
<dbReference type="SUPFAM" id="SSF51735">
    <property type="entry name" value="NAD(P)-binding Rossmann-fold domains"/>
    <property type="match status" value="1"/>
</dbReference>
<dbReference type="PANTHER" id="PTHR42789:SF1">
    <property type="entry name" value="D-ISOMER SPECIFIC 2-HYDROXYACID DEHYDROGENASE FAMILY PROTEIN (AFU_ORTHOLOGUE AFUA_6G10090)"/>
    <property type="match status" value="1"/>
</dbReference>
<dbReference type="EMBL" id="JBIRGQ010000008">
    <property type="protein sequence ID" value="MFH8550717.1"/>
    <property type="molecule type" value="Genomic_DNA"/>
</dbReference>
<comment type="caution">
    <text evidence="7">The sequence shown here is derived from an EMBL/GenBank/DDBJ whole genome shotgun (WGS) entry which is preliminary data.</text>
</comment>
<evidence type="ECO:0000256" key="3">
    <source>
        <dbReference type="ARBA" id="ARBA00023027"/>
    </source>
</evidence>